<dbReference type="InterPro" id="IPR002347">
    <property type="entry name" value="SDR_fam"/>
</dbReference>
<dbReference type="SUPFAM" id="SSF51735">
    <property type="entry name" value="NAD(P)-binding Rossmann-fold domains"/>
    <property type="match status" value="1"/>
</dbReference>
<gene>
    <name evidence="4" type="ORF">SGUI_1548</name>
</gene>
<dbReference type="Pfam" id="PF00106">
    <property type="entry name" value="adh_short"/>
    <property type="match status" value="1"/>
</dbReference>
<dbReference type="Gene3D" id="3.40.50.720">
    <property type="entry name" value="NAD(P)-binding Rossmann-like Domain"/>
    <property type="match status" value="1"/>
</dbReference>
<name>A0A1B1NC10_9MICO</name>
<dbReference type="AlphaFoldDB" id="A0A1B1NC10"/>
<keyword evidence="5" id="KW-1185">Reference proteome</keyword>
<comment type="similarity">
    <text evidence="1 3">Belongs to the short-chain dehydrogenases/reductases (SDR) family.</text>
</comment>
<evidence type="ECO:0000313" key="4">
    <source>
        <dbReference type="EMBL" id="ANS78944.1"/>
    </source>
</evidence>
<dbReference type="STRING" id="1758689.SGUI_1548"/>
<organism evidence="4 5">
    <name type="scientific">Serinicoccus hydrothermalis</name>
    <dbReference type="NCBI Taxonomy" id="1758689"/>
    <lineage>
        <taxon>Bacteria</taxon>
        <taxon>Bacillati</taxon>
        <taxon>Actinomycetota</taxon>
        <taxon>Actinomycetes</taxon>
        <taxon>Micrococcales</taxon>
        <taxon>Ornithinimicrobiaceae</taxon>
        <taxon>Serinicoccus</taxon>
    </lineage>
</organism>
<dbReference type="GO" id="GO:0016020">
    <property type="term" value="C:membrane"/>
    <property type="evidence" value="ECO:0007669"/>
    <property type="project" value="TreeGrafter"/>
</dbReference>
<keyword evidence="2" id="KW-0560">Oxidoreductase</keyword>
<proteinExistence type="inferred from homology"/>
<dbReference type="KEGG" id="serj:SGUI_1548"/>
<dbReference type="EMBL" id="CP014989">
    <property type="protein sequence ID" value="ANS78944.1"/>
    <property type="molecule type" value="Genomic_DNA"/>
</dbReference>
<sequence>MTGASSGLGREYAVQLATRGHDLVLVARDRDRLEGLATELVARHRVEVEVVLADLTDREELARVAERVGDPERPVDLLVNNAGFGSRRGFVRGELAEEEAALDLMVRAVMVLSHAAGGAMRARGRGAILNVSSVASYAVMGHYSAIKAYVTVFSEALATELAPHGVTVTAVCPGFVHTEFHQRAEMNMSRLPDALWLEAPDVVRASLDDVSAGRVVSVPSLPYKVLVGVLRVAPRRLTRTVAGSLAARRRAPHPPG</sequence>
<protein>
    <submittedName>
        <fullName evidence="4">Short chain dehydrogenase</fullName>
    </submittedName>
</protein>
<dbReference type="InterPro" id="IPR036291">
    <property type="entry name" value="NAD(P)-bd_dom_sf"/>
</dbReference>
<dbReference type="PIRSF" id="PIRSF000126">
    <property type="entry name" value="11-beta-HSD1"/>
    <property type="match status" value="1"/>
</dbReference>
<evidence type="ECO:0000313" key="5">
    <source>
        <dbReference type="Proteomes" id="UP000092482"/>
    </source>
</evidence>
<accession>A0A1B1NC10</accession>
<evidence type="ECO:0000256" key="1">
    <source>
        <dbReference type="ARBA" id="ARBA00006484"/>
    </source>
</evidence>
<evidence type="ECO:0000256" key="2">
    <source>
        <dbReference type="ARBA" id="ARBA00023002"/>
    </source>
</evidence>
<dbReference type="PATRIC" id="fig|1758689.4.peg.1592"/>
<dbReference type="PRINTS" id="PR00081">
    <property type="entry name" value="GDHRDH"/>
</dbReference>
<dbReference type="GO" id="GO:0016491">
    <property type="term" value="F:oxidoreductase activity"/>
    <property type="evidence" value="ECO:0007669"/>
    <property type="project" value="UniProtKB-KW"/>
</dbReference>
<dbReference type="PANTHER" id="PTHR44196:SF2">
    <property type="entry name" value="SHORT-CHAIN DEHYDROGENASE-RELATED"/>
    <property type="match status" value="1"/>
</dbReference>
<dbReference type="PRINTS" id="PR00080">
    <property type="entry name" value="SDRFAMILY"/>
</dbReference>
<reference evidence="4 5" key="1">
    <citation type="submission" date="2016-03" db="EMBL/GenBank/DDBJ databases">
        <title>Shallow-sea hydrothermal system.</title>
        <authorList>
            <person name="Tang K."/>
        </authorList>
    </citation>
    <scope>NUCLEOTIDE SEQUENCE [LARGE SCALE GENOMIC DNA]</scope>
    <source>
        <strain evidence="4 5">JLT9</strain>
    </source>
</reference>
<dbReference type="PANTHER" id="PTHR44196">
    <property type="entry name" value="DEHYDROGENASE/REDUCTASE SDR FAMILY MEMBER 7B"/>
    <property type="match status" value="1"/>
</dbReference>
<evidence type="ECO:0000256" key="3">
    <source>
        <dbReference type="RuleBase" id="RU000363"/>
    </source>
</evidence>
<dbReference type="CDD" id="cd05233">
    <property type="entry name" value="SDR_c"/>
    <property type="match status" value="1"/>
</dbReference>
<dbReference type="Proteomes" id="UP000092482">
    <property type="component" value="Chromosome"/>
</dbReference>